<dbReference type="InterPro" id="IPR036250">
    <property type="entry name" value="AcylCo_DH-like_C"/>
</dbReference>
<evidence type="ECO:0000256" key="2">
    <source>
        <dbReference type="ARBA" id="ARBA00009347"/>
    </source>
</evidence>
<evidence type="ECO:0000259" key="6">
    <source>
        <dbReference type="Pfam" id="PF00441"/>
    </source>
</evidence>
<evidence type="ECO:0000313" key="8">
    <source>
        <dbReference type="EMBL" id="MFB9947948.1"/>
    </source>
</evidence>
<dbReference type="PANTHER" id="PTHR43884">
    <property type="entry name" value="ACYL-COA DEHYDROGENASE"/>
    <property type="match status" value="1"/>
</dbReference>
<dbReference type="Gene3D" id="1.10.540.10">
    <property type="entry name" value="Acyl-CoA dehydrogenase/oxidase, N-terminal domain"/>
    <property type="match status" value="1"/>
</dbReference>
<sequence length="372" mass="38951">MASMDADTAALLREAVGKHAERTADGRAVRARRNDLPGHAPETLAVMAEQGWLALALPEDSGGLGLGVSAAGIVAEGLAGCFTADPFHSLFLAGRVLVHAGAGAELLAGLATAEALPALAWQENPQGFRLAPPATTFAAGRVSGQKAWVAGAAGASHYIVSASGPDGLALVLVEAGISGSQLSHDFRADGSPTGRLALDAAPGTVLATGKVAERALRAALDETSVLVAAELMGHVDRMMALVIEHLKTRRQFGKLIGAFQALQHRAADMFVHQRLARAVLDAGLARFDELRDPVARGMQAARLRARLNDTAQLVIRESIQLFGAMGITDENDLSLHVKRCLSLICWLGSSVEQRGYYMDLAEPQGQAAEGRI</sequence>
<dbReference type="InterPro" id="IPR009100">
    <property type="entry name" value="AcylCoA_DH/oxidase_NM_dom_sf"/>
</dbReference>
<name>A0ABV6AF17_9HYPH</name>
<reference evidence="8 9" key="1">
    <citation type="submission" date="2024-09" db="EMBL/GenBank/DDBJ databases">
        <authorList>
            <person name="Sun Q."/>
            <person name="Mori K."/>
        </authorList>
    </citation>
    <scope>NUCLEOTIDE SEQUENCE [LARGE SCALE GENOMIC DNA]</scope>
    <source>
        <strain evidence="8 9">TBRC 4938</strain>
    </source>
</reference>
<keyword evidence="9" id="KW-1185">Reference proteome</keyword>
<dbReference type="Proteomes" id="UP001589692">
    <property type="component" value="Unassembled WGS sequence"/>
</dbReference>
<comment type="caution">
    <text evidence="8">The sequence shown here is derived from an EMBL/GenBank/DDBJ whole genome shotgun (WGS) entry which is preliminary data.</text>
</comment>
<feature type="domain" description="Acyl-CoA dehydrogenase/oxidase C-terminal" evidence="6">
    <location>
        <begin position="217"/>
        <end position="350"/>
    </location>
</feature>
<dbReference type="EC" id="1.-.-.-" evidence="8"/>
<dbReference type="Pfam" id="PF02771">
    <property type="entry name" value="Acyl-CoA_dh_N"/>
    <property type="match status" value="1"/>
</dbReference>
<dbReference type="Pfam" id="PF00441">
    <property type="entry name" value="Acyl-CoA_dh_1"/>
    <property type="match status" value="1"/>
</dbReference>
<dbReference type="SUPFAM" id="SSF56645">
    <property type="entry name" value="Acyl-CoA dehydrogenase NM domain-like"/>
    <property type="match status" value="1"/>
</dbReference>
<dbReference type="InterPro" id="IPR037069">
    <property type="entry name" value="AcylCoA_DH/ox_N_sf"/>
</dbReference>
<proteinExistence type="inferred from homology"/>
<evidence type="ECO:0000259" key="7">
    <source>
        <dbReference type="Pfam" id="PF02771"/>
    </source>
</evidence>
<dbReference type="RefSeq" id="WP_377256433.1">
    <property type="nucleotide sequence ID" value="NZ_JBHMAA010000006.1"/>
</dbReference>
<keyword evidence="4" id="KW-0274">FAD</keyword>
<gene>
    <name evidence="8" type="ORF">ACFFP0_03760</name>
</gene>
<keyword evidence="5 8" id="KW-0560">Oxidoreductase</keyword>
<dbReference type="EMBL" id="JBHMAA010000006">
    <property type="protein sequence ID" value="MFB9947948.1"/>
    <property type="molecule type" value="Genomic_DNA"/>
</dbReference>
<feature type="domain" description="Acyl-CoA dehydrogenase/oxidase N-terminal" evidence="7">
    <location>
        <begin position="9"/>
        <end position="82"/>
    </location>
</feature>
<dbReference type="PANTHER" id="PTHR43884:SF20">
    <property type="entry name" value="ACYL-COA DEHYDROGENASE FADE28"/>
    <property type="match status" value="1"/>
</dbReference>
<dbReference type="SUPFAM" id="SSF47203">
    <property type="entry name" value="Acyl-CoA dehydrogenase C-terminal domain-like"/>
    <property type="match status" value="1"/>
</dbReference>
<evidence type="ECO:0000256" key="5">
    <source>
        <dbReference type="ARBA" id="ARBA00023002"/>
    </source>
</evidence>
<comment type="similarity">
    <text evidence="2">Belongs to the acyl-CoA dehydrogenase family.</text>
</comment>
<evidence type="ECO:0000256" key="4">
    <source>
        <dbReference type="ARBA" id="ARBA00022827"/>
    </source>
</evidence>
<protein>
    <submittedName>
        <fullName evidence="8">Acyl-CoA dehydrogenase family protein</fullName>
        <ecNumber evidence="8">1.-.-.-</ecNumber>
    </submittedName>
</protein>
<evidence type="ECO:0000256" key="1">
    <source>
        <dbReference type="ARBA" id="ARBA00001974"/>
    </source>
</evidence>
<dbReference type="Gene3D" id="1.20.140.10">
    <property type="entry name" value="Butyryl-CoA Dehydrogenase, subunit A, domain 3"/>
    <property type="match status" value="1"/>
</dbReference>
<organism evidence="8 9">
    <name type="scientific">Rhizobium puerariae</name>
    <dbReference type="NCBI Taxonomy" id="1585791"/>
    <lineage>
        <taxon>Bacteria</taxon>
        <taxon>Pseudomonadati</taxon>
        <taxon>Pseudomonadota</taxon>
        <taxon>Alphaproteobacteria</taxon>
        <taxon>Hyphomicrobiales</taxon>
        <taxon>Rhizobiaceae</taxon>
        <taxon>Rhizobium/Agrobacterium group</taxon>
        <taxon>Rhizobium</taxon>
    </lineage>
</organism>
<keyword evidence="3" id="KW-0285">Flavoprotein</keyword>
<dbReference type="InterPro" id="IPR013786">
    <property type="entry name" value="AcylCoA_DH/ox_N"/>
</dbReference>
<evidence type="ECO:0000313" key="9">
    <source>
        <dbReference type="Proteomes" id="UP001589692"/>
    </source>
</evidence>
<accession>A0ABV6AF17</accession>
<evidence type="ECO:0000256" key="3">
    <source>
        <dbReference type="ARBA" id="ARBA00022630"/>
    </source>
</evidence>
<dbReference type="Gene3D" id="2.40.110.10">
    <property type="entry name" value="Butyryl-CoA Dehydrogenase, subunit A, domain 2"/>
    <property type="match status" value="1"/>
</dbReference>
<dbReference type="InterPro" id="IPR009075">
    <property type="entry name" value="AcylCo_DH/oxidase_C"/>
</dbReference>
<dbReference type="GO" id="GO:0016491">
    <property type="term" value="F:oxidoreductase activity"/>
    <property type="evidence" value="ECO:0007669"/>
    <property type="project" value="UniProtKB-KW"/>
</dbReference>
<dbReference type="InterPro" id="IPR046373">
    <property type="entry name" value="Acyl-CoA_Oxase/DH_mid-dom_sf"/>
</dbReference>
<comment type="cofactor">
    <cofactor evidence="1">
        <name>FAD</name>
        <dbReference type="ChEBI" id="CHEBI:57692"/>
    </cofactor>
</comment>